<dbReference type="CDD" id="cd01891">
    <property type="entry name" value="TypA_BipA"/>
    <property type="match status" value="1"/>
</dbReference>
<dbReference type="InterPro" id="IPR005225">
    <property type="entry name" value="Small_GTP-bd"/>
</dbReference>
<dbReference type="InterPro" id="IPR042116">
    <property type="entry name" value="TypA/BipA_C"/>
</dbReference>
<proteinExistence type="inferred from homology"/>
<name>A0A2R4VYM3_THEAF</name>
<dbReference type="HAMAP" id="MF_00849">
    <property type="entry name" value="BipA"/>
    <property type="match status" value="1"/>
</dbReference>
<reference evidence="5 6" key="1">
    <citation type="submission" date="2017-04" db="EMBL/GenBank/DDBJ databases">
        <title>Genomic insights into metabolism of Thermodesulfobium acidiphilum.</title>
        <authorList>
            <person name="Toshchakov S.V."/>
            <person name="Frolov E.N."/>
            <person name="Kublanov I.V."/>
            <person name="Samarov N.I."/>
            <person name="Novikov A."/>
            <person name="Lebedinsky A.V."/>
            <person name="Bonch-Osmolovskaya E.A."/>
            <person name="Chernyh N.A."/>
        </authorList>
    </citation>
    <scope>NUCLEOTIDE SEQUENCE [LARGE SCALE GENOMIC DNA]</scope>
    <source>
        <strain evidence="5 6">3127-1</strain>
    </source>
</reference>
<dbReference type="FunFam" id="2.40.30.10:FF:000016">
    <property type="entry name" value="GTP-binding protein TypA"/>
    <property type="match status" value="1"/>
</dbReference>
<dbReference type="FunFam" id="3.30.70.870:FF:000003">
    <property type="entry name" value="GTP-binding protein TypA"/>
    <property type="match status" value="1"/>
</dbReference>
<keyword evidence="3" id="KW-0820">tRNA-binding</keyword>
<dbReference type="InterPro" id="IPR027417">
    <property type="entry name" value="P-loop_NTPase"/>
</dbReference>
<comment type="catalytic activity">
    <reaction evidence="2 3">
        <text>GTP + H2O = GDP + phosphate + H(+)</text>
        <dbReference type="Rhea" id="RHEA:19669"/>
        <dbReference type="ChEBI" id="CHEBI:15377"/>
        <dbReference type="ChEBI" id="CHEBI:15378"/>
        <dbReference type="ChEBI" id="CHEBI:37565"/>
        <dbReference type="ChEBI" id="CHEBI:43474"/>
        <dbReference type="ChEBI" id="CHEBI:58189"/>
    </reaction>
</comment>
<dbReference type="InterPro" id="IPR000640">
    <property type="entry name" value="EFG_V-like"/>
</dbReference>
<evidence type="ECO:0000313" key="6">
    <source>
        <dbReference type="Proteomes" id="UP000244792"/>
    </source>
</evidence>
<dbReference type="PANTHER" id="PTHR42908:SF8">
    <property type="entry name" value="TR-TYPE G DOMAIN-CONTAINING PROTEIN"/>
    <property type="match status" value="1"/>
</dbReference>
<dbReference type="InterPro" id="IPR006298">
    <property type="entry name" value="BipA"/>
</dbReference>
<dbReference type="EC" id="3.6.5.-" evidence="3"/>
<keyword evidence="6" id="KW-1185">Reference proteome</keyword>
<feature type="binding site" evidence="3">
    <location>
        <begin position="129"/>
        <end position="132"/>
    </location>
    <ligand>
        <name>GTP</name>
        <dbReference type="ChEBI" id="CHEBI:37565"/>
    </ligand>
</feature>
<dbReference type="InterPro" id="IPR047041">
    <property type="entry name" value="BipA_GTP-bd_dom"/>
</dbReference>
<keyword evidence="3" id="KW-0963">Cytoplasm</keyword>
<sequence length="597" mass="67267">MLRNDIRNVAIIAHVDHGKTTLVDAMLRQSGVFRANEAVVERILDSNDLERERGITILSKNTSIFYKGIKINIVDTPGHADFGAEVERILNMVDGVLLLVDAFEGPMPQTKYVLRKALEQDLKPIVVINKIDRPDQRVDEVLDEVLELFIDLDAPESFLDFQVVYTSAKQGIAKLSMDENSSNLVPLFETLIKEIPIPAGDVEAPFQVLVTTLDYDEYIGRIAIGRVMRGKIANKQNVLVLNGYEERKAKISKLFTYEGLKRVEIQEAIFGDIIAICGIDEIKIGETIADPNEPEVLPGIYIDEPTVSMIFSVNNSPFAGQEGEFVTSRHLSERLFKELQTNLSLRVNPTDSTDSFEVCGRGELHLSILIETMRREGYEFQVERPKVINKIINKEKCEPMEFLTVDVPKEYMGTVMDLLGRRKAELTNMIELAGYIRLEFIVPSRGLIGFRSTFLTSTKGTGVMHHVFHGYAPYKGDVLQRQNGVLVSMETGQVTSYALSNLEDRGTLFVVPGTEVYKGMIVGENSKDVDLWVNPCKKKHLTNIRSATSDEAIRLNTPRIFSLEQALEYINDDELVEITPKSIRLRKKVLNKNPRMS</sequence>
<comment type="subunit">
    <text evidence="3">Monomer.</text>
</comment>
<keyword evidence="3" id="KW-0547">Nucleotide-binding</keyword>
<dbReference type="GO" id="GO:0000027">
    <property type="term" value="P:ribosomal large subunit assembly"/>
    <property type="evidence" value="ECO:0007669"/>
    <property type="project" value="UniProtKB-UniRule"/>
</dbReference>
<dbReference type="OrthoDB" id="9801591at2"/>
<dbReference type="InterPro" id="IPR031157">
    <property type="entry name" value="G_TR_CS"/>
</dbReference>
<dbReference type="RefSeq" id="WP_108308144.1">
    <property type="nucleotide sequence ID" value="NZ_CP020921.1"/>
</dbReference>
<dbReference type="GO" id="GO:0010467">
    <property type="term" value="P:gene expression"/>
    <property type="evidence" value="ECO:0007669"/>
    <property type="project" value="UniProtKB-ARBA"/>
</dbReference>
<keyword evidence="3" id="KW-0694">RNA-binding</keyword>
<dbReference type="CDD" id="cd03710">
    <property type="entry name" value="BipA_TypA_C"/>
    <property type="match status" value="1"/>
</dbReference>
<dbReference type="Pfam" id="PF03144">
    <property type="entry name" value="GTP_EFTU_D2"/>
    <property type="match status" value="1"/>
</dbReference>
<dbReference type="GO" id="GO:0000049">
    <property type="term" value="F:tRNA binding"/>
    <property type="evidence" value="ECO:0007669"/>
    <property type="project" value="UniProtKB-KW"/>
</dbReference>
<dbReference type="Gene3D" id="3.30.70.240">
    <property type="match status" value="1"/>
</dbReference>
<dbReference type="InterPro" id="IPR035647">
    <property type="entry name" value="EFG_III/V"/>
</dbReference>
<keyword evidence="3" id="KW-0699">rRNA-binding</keyword>
<dbReference type="GO" id="GO:1990904">
    <property type="term" value="C:ribonucleoprotein complex"/>
    <property type="evidence" value="ECO:0007669"/>
    <property type="project" value="TreeGrafter"/>
</dbReference>
<dbReference type="PANTHER" id="PTHR42908">
    <property type="entry name" value="TRANSLATION ELONGATION FACTOR-RELATED"/>
    <property type="match status" value="1"/>
</dbReference>
<comment type="similarity">
    <text evidence="3">Belongs to the TRAFAC class translation factor GTPase superfamily. Classic translation factor GTPase family. BipA subfamily.</text>
</comment>
<dbReference type="GO" id="GO:0005829">
    <property type="term" value="C:cytosol"/>
    <property type="evidence" value="ECO:0007669"/>
    <property type="project" value="TreeGrafter"/>
</dbReference>
<dbReference type="SUPFAM" id="SSF52540">
    <property type="entry name" value="P-loop containing nucleoside triphosphate hydrolases"/>
    <property type="match status" value="1"/>
</dbReference>
<evidence type="ECO:0000256" key="1">
    <source>
        <dbReference type="ARBA" id="ARBA00023134"/>
    </source>
</evidence>
<dbReference type="KEGG" id="taci:TDSAC_0231"/>
<dbReference type="EMBL" id="CP020921">
    <property type="protein sequence ID" value="AWB09615.1"/>
    <property type="molecule type" value="Genomic_DNA"/>
</dbReference>
<dbReference type="Gene3D" id="2.40.50.250">
    <property type="entry name" value="bipa protein"/>
    <property type="match status" value="1"/>
</dbReference>
<dbReference type="PROSITE" id="PS51722">
    <property type="entry name" value="G_TR_2"/>
    <property type="match status" value="1"/>
</dbReference>
<dbReference type="Pfam" id="PF00009">
    <property type="entry name" value="GTP_EFTU"/>
    <property type="match status" value="1"/>
</dbReference>
<dbReference type="InterPro" id="IPR047042">
    <property type="entry name" value="BipA_II"/>
</dbReference>
<keyword evidence="1 3" id="KW-0342">GTP-binding</keyword>
<organism evidence="5 6">
    <name type="scientific">Thermodesulfobium acidiphilum</name>
    <dbReference type="NCBI Taxonomy" id="1794699"/>
    <lineage>
        <taxon>Bacteria</taxon>
        <taxon>Pseudomonadati</taxon>
        <taxon>Thermodesulfobiota</taxon>
        <taxon>Thermodesulfobiia</taxon>
        <taxon>Thermodesulfobiales</taxon>
        <taxon>Thermodesulfobiaceae</taxon>
        <taxon>Thermodesulfobium</taxon>
    </lineage>
</organism>
<dbReference type="Proteomes" id="UP000244792">
    <property type="component" value="Chromosome"/>
</dbReference>
<dbReference type="InterPro" id="IPR047043">
    <property type="entry name" value="BipA_III"/>
</dbReference>
<dbReference type="InterPro" id="IPR000795">
    <property type="entry name" value="T_Tr_GTP-bd_dom"/>
</dbReference>
<dbReference type="GO" id="GO:0003924">
    <property type="term" value="F:GTPase activity"/>
    <property type="evidence" value="ECO:0007669"/>
    <property type="project" value="UniProtKB-UniRule"/>
</dbReference>
<evidence type="ECO:0000313" key="5">
    <source>
        <dbReference type="EMBL" id="AWB09615.1"/>
    </source>
</evidence>
<dbReference type="InterPro" id="IPR035651">
    <property type="entry name" value="BipA_V"/>
</dbReference>
<comment type="subcellular location">
    <subcellularLocation>
        <location evidence="3">Cytoplasm</location>
    </subcellularLocation>
    <text evidence="3">Binds to ribosomes.</text>
</comment>
<accession>A0A2R4VYM3</accession>
<dbReference type="FunFam" id="2.40.50.250:FF:000001">
    <property type="entry name" value="GTP-binding protein TypA"/>
    <property type="match status" value="1"/>
</dbReference>
<comment type="function">
    <text evidence="3">A 50S ribosomal subunit assembly protein with GTPase activity, required for 50S subunit assembly at low temperatures, may also play a role in translation. Binds GTP and analogs. Binds the 70S ribosome between the 30S and 50S subunits, in a similar position as ribosome-bound EF-G; it contacts a number of ribosomal proteins, both rRNAs and the A-site tRNA.</text>
</comment>
<feature type="domain" description="Tr-type G" evidence="4">
    <location>
        <begin position="4"/>
        <end position="199"/>
    </location>
</feature>
<gene>
    <name evidence="3" type="primary">bipA</name>
    <name evidence="5" type="ORF">TDSAC_0231</name>
</gene>
<feature type="binding site" evidence="3">
    <location>
        <begin position="16"/>
        <end position="21"/>
    </location>
    <ligand>
        <name>GTP</name>
        <dbReference type="ChEBI" id="CHEBI:37565"/>
    </ligand>
</feature>
<dbReference type="FunFam" id="3.30.70.240:FF:000002">
    <property type="entry name" value="GTP-binding protein TypA"/>
    <property type="match status" value="1"/>
</dbReference>
<dbReference type="GO" id="GO:0043022">
    <property type="term" value="F:ribosome binding"/>
    <property type="evidence" value="ECO:0007669"/>
    <property type="project" value="UniProtKB-UniRule"/>
</dbReference>
<keyword evidence="3" id="KW-0378">Hydrolase</keyword>
<dbReference type="SUPFAM" id="SSF50447">
    <property type="entry name" value="Translation proteins"/>
    <property type="match status" value="1"/>
</dbReference>
<dbReference type="AlphaFoldDB" id="A0A2R4VYM3"/>
<dbReference type="Gene3D" id="2.40.30.10">
    <property type="entry name" value="Translation factors"/>
    <property type="match status" value="1"/>
</dbReference>
<dbReference type="CDD" id="cd03691">
    <property type="entry name" value="BipA_TypA_II"/>
    <property type="match status" value="1"/>
</dbReference>
<dbReference type="GO" id="GO:0005525">
    <property type="term" value="F:GTP binding"/>
    <property type="evidence" value="ECO:0007669"/>
    <property type="project" value="UniProtKB-UniRule"/>
</dbReference>
<dbReference type="SMART" id="SM00838">
    <property type="entry name" value="EFG_C"/>
    <property type="match status" value="1"/>
</dbReference>
<dbReference type="CDD" id="cd16263">
    <property type="entry name" value="BipA_III"/>
    <property type="match status" value="1"/>
</dbReference>
<dbReference type="Gene3D" id="3.40.50.300">
    <property type="entry name" value="P-loop containing nucleotide triphosphate hydrolases"/>
    <property type="match status" value="1"/>
</dbReference>
<evidence type="ECO:0000259" key="4">
    <source>
        <dbReference type="PROSITE" id="PS51722"/>
    </source>
</evidence>
<protein>
    <recommendedName>
        <fullName evidence="3">Large ribosomal subunit assembly factor BipA</fullName>
        <ecNumber evidence="3">3.6.5.-</ecNumber>
    </recommendedName>
    <alternativeName>
        <fullName evidence="3">GTP-binding protein BipA</fullName>
    </alternativeName>
</protein>
<dbReference type="InterPro" id="IPR004161">
    <property type="entry name" value="EFTu-like_2"/>
</dbReference>
<keyword evidence="3" id="KW-0690">Ribosome biogenesis</keyword>
<dbReference type="SUPFAM" id="SSF54980">
    <property type="entry name" value="EF-G C-terminal domain-like"/>
    <property type="match status" value="2"/>
</dbReference>
<dbReference type="Gene3D" id="3.30.70.870">
    <property type="entry name" value="Elongation Factor G (Translational Gtpase), domain 3"/>
    <property type="match status" value="1"/>
</dbReference>
<dbReference type="Pfam" id="PF00679">
    <property type="entry name" value="EFG_C"/>
    <property type="match status" value="1"/>
</dbReference>
<dbReference type="NCBIfam" id="TIGR01394">
    <property type="entry name" value="TypA_BipA"/>
    <property type="match status" value="1"/>
</dbReference>
<evidence type="ECO:0000256" key="3">
    <source>
        <dbReference type="HAMAP-Rule" id="MF_00849"/>
    </source>
</evidence>
<dbReference type="GO" id="GO:0009409">
    <property type="term" value="P:response to cold"/>
    <property type="evidence" value="ECO:0007669"/>
    <property type="project" value="UniProtKB-ARBA"/>
</dbReference>
<dbReference type="InterPro" id="IPR048876">
    <property type="entry name" value="BipA_C"/>
</dbReference>
<evidence type="ECO:0000256" key="2">
    <source>
        <dbReference type="ARBA" id="ARBA00048548"/>
    </source>
</evidence>
<dbReference type="InterPro" id="IPR009000">
    <property type="entry name" value="Transl_B-barrel_sf"/>
</dbReference>
<dbReference type="Pfam" id="PF21018">
    <property type="entry name" value="BipA_C"/>
    <property type="match status" value="1"/>
</dbReference>
<dbReference type="PROSITE" id="PS00301">
    <property type="entry name" value="G_TR_1"/>
    <property type="match status" value="1"/>
</dbReference>
<dbReference type="FunFam" id="3.40.50.300:FF:000055">
    <property type="entry name" value="GTP-binding protein TypA"/>
    <property type="match status" value="1"/>
</dbReference>
<dbReference type="PRINTS" id="PR00315">
    <property type="entry name" value="ELONGATNFCT"/>
</dbReference>
<dbReference type="NCBIfam" id="TIGR00231">
    <property type="entry name" value="small_GTP"/>
    <property type="match status" value="1"/>
</dbReference>
<dbReference type="GO" id="GO:0019843">
    <property type="term" value="F:rRNA binding"/>
    <property type="evidence" value="ECO:0007669"/>
    <property type="project" value="UniProtKB-KW"/>
</dbReference>